<keyword evidence="6 8" id="KW-1133">Transmembrane helix</keyword>
<evidence type="ECO:0000313" key="10">
    <source>
        <dbReference type="Proteomes" id="UP000621492"/>
    </source>
</evidence>
<dbReference type="GO" id="GO:0005886">
    <property type="term" value="C:plasma membrane"/>
    <property type="evidence" value="ECO:0007669"/>
    <property type="project" value="UniProtKB-SubCell"/>
</dbReference>
<reference evidence="9" key="1">
    <citation type="journal article" date="2014" name="Int. J. Syst. Evol. Microbiol.">
        <title>Complete genome sequence of Corynebacterium casei LMG S-19264T (=DSM 44701T), isolated from a smear-ripened cheese.</title>
        <authorList>
            <consortium name="US DOE Joint Genome Institute (JGI-PGF)"/>
            <person name="Walter F."/>
            <person name="Albersmeier A."/>
            <person name="Kalinowski J."/>
            <person name="Ruckert C."/>
        </authorList>
    </citation>
    <scope>NUCLEOTIDE SEQUENCE</scope>
    <source>
        <strain evidence="9">CGMCC 1.15454</strain>
    </source>
</reference>
<evidence type="ECO:0000256" key="7">
    <source>
        <dbReference type="ARBA" id="ARBA00023136"/>
    </source>
</evidence>
<dbReference type="EMBL" id="BMJD01000001">
    <property type="protein sequence ID" value="GGB28222.1"/>
    <property type="molecule type" value="Genomic_DNA"/>
</dbReference>
<sequence>MKRLFLPLILFLIVILEGVSLELLPTRLVTGELLIIPHWPLVFLVCISIFYDKENTYTSVFYAIIFGMLIDVVYTGILGVYMFTYALVIYIVRGLKKLLHANFYVTLLLGFLGIAMADFIIYIIFSVIDLADMTLVHYLVYRLLPSILANLLFLLVLYPLVRKPLIKWGDEQLHS</sequence>
<evidence type="ECO:0000256" key="1">
    <source>
        <dbReference type="ARBA" id="ARBA00004651"/>
    </source>
</evidence>
<dbReference type="RefSeq" id="WP_088050771.1">
    <property type="nucleotide sequence ID" value="NZ_BMJD01000001.1"/>
</dbReference>
<proteinExistence type="inferred from homology"/>
<gene>
    <name evidence="9" type="primary">mreD</name>
    <name evidence="9" type="ORF">GCM10011409_01990</name>
</gene>
<dbReference type="GO" id="GO:0008360">
    <property type="term" value="P:regulation of cell shape"/>
    <property type="evidence" value="ECO:0007669"/>
    <property type="project" value="UniProtKB-KW"/>
</dbReference>
<feature type="transmembrane region" description="Helical" evidence="8">
    <location>
        <begin position="139"/>
        <end position="161"/>
    </location>
</feature>
<keyword evidence="5" id="KW-0133">Cell shape</keyword>
<comment type="similarity">
    <text evidence="2">Belongs to the MreD family.</text>
</comment>
<feature type="transmembrane region" description="Helical" evidence="8">
    <location>
        <begin position="103"/>
        <end position="127"/>
    </location>
</feature>
<feature type="transmembrane region" description="Helical" evidence="8">
    <location>
        <begin position="63"/>
        <end position="91"/>
    </location>
</feature>
<accession>A0A9W5TTR9</accession>
<evidence type="ECO:0000256" key="3">
    <source>
        <dbReference type="ARBA" id="ARBA00022475"/>
    </source>
</evidence>
<keyword evidence="3" id="KW-1003">Cell membrane</keyword>
<evidence type="ECO:0000256" key="4">
    <source>
        <dbReference type="ARBA" id="ARBA00022692"/>
    </source>
</evidence>
<evidence type="ECO:0000256" key="6">
    <source>
        <dbReference type="ARBA" id="ARBA00022989"/>
    </source>
</evidence>
<evidence type="ECO:0000256" key="8">
    <source>
        <dbReference type="SAM" id="Phobius"/>
    </source>
</evidence>
<evidence type="ECO:0000256" key="2">
    <source>
        <dbReference type="ARBA" id="ARBA00007776"/>
    </source>
</evidence>
<dbReference type="NCBIfam" id="TIGR03426">
    <property type="entry name" value="shape_MreD"/>
    <property type="match status" value="1"/>
</dbReference>
<comment type="caution">
    <text evidence="9">The sequence shown here is derived from an EMBL/GenBank/DDBJ whole genome shotgun (WGS) entry which is preliminary data.</text>
</comment>
<keyword evidence="4 8" id="KW-0812">Transmembrane</keyword>
<dbReference type="InterPro" id="IPR007227">
    <property type="entry name" value="Cell_shape_determining_MreD"/>
</dbReference>
<reference evidence="9" key="2">
    <citation type="submission" date="2020-09" db="EMBL/GenBank/DDBJ databases">
        <authorList>
            <person name="Sun Q."/>
            <person name="Zhou Y."/>
        </authorList>
    </citation>
    <scope>NUCLEOTIDE SEQUENCE</scope>
    <source>
        <strain evidence="9">CGMCC 1.15454</strain>
    </source>
</reference>
<feature type="transmembrane region" description="Helical" evidence="8">
    <location>
        <begin position="34"/>
        <end position="51"/>
    </location>
</feature>
<organism evidence="9 10">
    <name type="scientific">Lentibacillus populi</name>
    <dbReference type="NCBI Taxonomy" id="1827502"/>
    <lineage>
        <taxon>Bacteria</taxon>
        <taxon>Bacillati</taxon>
        <taxon>Bacillota</taxon>
        <taxon>Bacilli</taxon>
        <taxon>Bacillales</taxon>
        <taxon>Bacillaceae</taxon>
        <taxon>Lentibacillus</taxon>
    </lineage>
</organism>
<dbReference type="AlphaFoldDB" id="A0A9W5TTR9"/>
<dbReference type="Proteomes" id="UP000621492">
    <property type="component" value="Unassembled WGS sequence"/>
</dbReference>
<keyword evidence="10" id="KW-1185">Reference proteome</keyword>
<evidence type="ECO:0000256" key="5">
    <source>
        <dbReference type="ARBA" id="ARBA00022960"/>
    </source>
</evidence>
<dbReference type="Pfam" id="PF04093">
    <property type="entry name" value="MreD"/>
    <property type="match status" value="1"/>
</dbReference>
<comment type="subcellular location">
    <subcellularLocation>
        <location evidence="1">Cell membrane</location>
        <topology evidence="1">Multi-pass membrane protein</topology>
    </subcellularLocation>
</comment>
<protein>
    <submittedName>
        <fullName evidence="9">Rod shape-determining protein MreD</fullName>
    </submittedName>
</protein>
<keyword evidence="7 8" id="KW-0472">Membrane</keyword>
<evidence type="ECO:0000313" key="9">
    <source>
        <dbReference type="EMBL" id="GGB28222.1"/>
    </source>
</evidence>
<name>A0A9W5TTR9_9BACI</name>